<feature type="domain" description="Fibrinogen C-terminal" evidence="2">
    <location>
        <begin position="810"/>
        <end position="853"/>
    </location>
</feature>
<evidence type="ECO:0000259" key="5">
    <source>
        <dbReference type="Pfam" id="PF21789"/>
    </source>
</evidence>
<dbReference type="EMBL" id="LNIX01000036">
    <property type="protein sequence ID" value="OXA40015.1"/>
    <property type="molecule type" value="Genomic_DNA"/>
</dbReference>
<dbReference type="Proteomes" id="UP000198287">
    <property type="component" value="Unassembled WGS sequence"/>
</dbReference>
<dbReference type="InterPro" id="IPR048367">
    <property type="entry name" value="TNP-like_RNaseH_C"/>
</dbReference>
<dbReference type="AlphaFoldDB" id="A0A226D362"/>
<keyword evidence="1" id="KW-0175">Coiled coil</keyword>
<dbReference type="PANTHER" id="PTHR47577">
    <property type="entry name" value="THAP DOMAIN-CONTAINING PROTEIN 6"/>
    <property type="match status" value="1"/>
</dbReference>
<feature type="domain" description="Transposable element P transposase-like RNase H C-terminal" evidence="5">
    <location>
        <begin position="546"/>
        <end position="580"/>
    </location>
</feature>
<dbReference type="InterPro" id="IPR048365">
    <property type="entry name" value="TNP-like_RNaseH_N"/>
</dbReference>
<evidence type="ECO:0000259" key="3">
    <source>
        <dbReference type="Pfam" id="PF12017"/>
    </source>
</evidence>
<name>A0A226D362_FOLCA</name>
<dbReference type="PANTHER" id="PTHR47577:SF2">
    <property type="entry name" value="THAP DOMAIN CONTAINING 9"/>
    <property type="match status" value="1"/>
</dbReference>
<evidence type="ECO:0000259" key="4">
    <source>
        <dbReference type="Pfam" id="PF21787"/>
    </source>
</evidence>
<keyword evidence="7" id="KW-1185">Reference proteome</keyword>
<dbReference type="Pfam" id="PF00147">
    <property type="entry name" value="Fibrinogen_C"/>
    <property type="match status" value="1"/>
</dbReference>
<dbReference type="Pfam" id="PF21789">
    <property type="entry name" value="TNP-like_RNaseH_C"/>
    <property type="match status" value="1"/>
</dbReference>
<gene>
    <name evidence="6" type="ORF">Fcan01_25367</name>
</gene>
<dbReference type="InterPro" id="IPR036056">
    <property type="entry name" value="Fibrinogen-like_C"/>
</dbReference>
<dbReference type="OrthoDB" id="7312725at2759"/>
<dbReference type="SUPFAM" id="SSF56496">
    <property type="entry name" value="Fibrinogen C-terminal domain-like"/>
    <property type="match status" value="1"/>
</dbReference>
<organism evidence="6 7">
    <name type="scientific">Folsomia candida</name>
    <name type="common">Springtail</name>
    <dbReference type="NCBI Taxonomy" id="158441"/>
    <lineage>
        <taxon>Eukaryota</taxon>
        <taxon>Metazoa</taxon>
        <taxon>Ecdysozoa</taxon>
        <taxon>Arthropoda</taxon>
        <taxon>Hexapoda</taxon>
        <taxon>Collembola</taxon>
        <taxon>Entomobryomorpha</taxon>
        <taxon>Isotomoidea</taxon>
        <taxon>Isotomidae</taxon>
        <taxon>Proisotominae</taxon>
        <taxon>Folsomia</taxon>
    </lineage>
</organism>
<feature type="domain" description="THAP9-like helix-turn-helix" evidence="3">
    <location>
        <begin position="222"/>
        <end position="302"/>
    </location>
</feature>
<feature type="coiled-coil region" evidence="1">
    <location>
        <begin position="187"/>
        <end position="214"/>
    </location>
</feature>
<dbReference type="Gene3D" id="3.90.215.10">
    <property type="entry name" value="Gamma Fibrinogen, chain A, domain 1"/>
    <property type="match status" value="1"/>
</dbReference>
<evidence type="ECO:0000256" key="1">
    <source>
        <dbReference type="SAM" id="Coils"/>
    </source>
</evidence>
<feature type="domain" description="Transposable element P transposase-like RNase H" evidence="4">
    <location>
        <begin position="308"/>
        <end position="445"/>
    </location>
</feature>
<reference evidence="6 7" key="1">
    <citation type="submission" date="2015-12" db="EMBL/GenBank/DDBJ databases">
        <title>The genome of Folsomia candida.</title>
        <authorList>
            <person name="Faddeeva A."/>
            <person name="Derks M.F."/>
            <person name="Anvar Y."/>
            <person name="Smit S."/>
            <person name="Van Straalen N."/>
            <person name="Roelofs D."/>
        </authorList>
    </citation>
    <scope>NUCLEOTIDE SEQUENCE [LARGE SCALE GENOMIC DNA]</scope>
    <source>
        <strain evidence="6 7">VU population</strain>
        <tissue evidence="6">Whole body</tissue>
    </source>
</reference>
<evidence type="ECO:0000313" key="7">
    <source>
        <dbReference type="Proteomes" id="UP000198287"/>
    </source>
</evidence>
<proteinExistence type="predicted"/>
<dbReference type="Pfam" id="PF21787">
    <property type="entry name" value="TNP-like_RNaseH_N"/>
    <property type="match status" value="1"/>
</dbReference>
<evidence type="ECO:0000259" key="2">
    <source>
        <dbReference type="Pfam" id="PF00147"/>
    </source>
</evidence>
<protein>
    <submittedName>
        <fullName evidence="6">DNA transposase THAP9</fullName>
    </submittedName>
</protein>
<dbReference type="InterPro" id="IPR021896">
    <property type="entry name" value="THAP9-like_HTH"/>
</dbReference>
<dbReference type="Pfam" id="PF12017">
    <property type="entry name" value="Tnp_P_element"/>
    <property type="match status" value="1"/>
</dbReference>
<dbReference type="InterPro" id="IPR002181">
    <property type="entry name" value="Fibrinogen_a/b/g_C_dom"/>
</dbReference>
<comment type="caution">
    <text evidence="6">The sequence shown here is derived from an EMBL/GenBank/DDBJ whole genome shotgun (WGS) entry which is preliminary data.</text>
</comment>
<dbReference type="InterPro" id="IPR014716">
    <property type="entry name" value="Fibrinogen_a/b/g_C_1"/>
</dbReference>
<accession>A0A226D362</accession>
<evidence type="ECO:0000313" key="6">
    <source>
        <dbReference type="EMBL" id="OXA40015.1"/>
    </source>
</evidence>
<sequence>MACVNKQRTCVVPSCKVVDRNREIDLSWHLFPNSAMHQKMRINWITIIRNLRNDEAWEPTPDVNSTGMQLDVPQVPEEPMEVTPSTAKSIGTISCPSCANTFSVTEIDGKLQGHCATDQLQPGEPNLPPSKSRKRLFHDLEDVDHPSSDVSLQVSSPSFITVTPKSRRAVRNEHSYCASPGQAADELKAVKKQLADLRVKYHQLELKLERRDRAQSTHMDSLESLKALSNRQVDTLDARFPELLFHIVENEKRAFSIKGKSGMEYDEEIKKFSATLHYHSPKAYRFLRHYLTLPHPSTIASWMKSSDCGPGYNLDVISRLGEARLSDTNNVMTDVVMIIDEMAIRKALVWDSSKHCYVGFVDYGTSDIDEPENPQLASNVLVCMIAGISGGWKCPIGYIYTDKVNGETQRAFLHKAFVLLEEQQFNVWALISDGCTSNVSLFEGYGVSDSIIQGASFEIDGDFPCSFPNPANPSKSVYAMTVYGMKYVGIREYKRSGKRAVYEKRLIDSDSRRAALGMMISIKSVIAISKALLIREFNPFKFVLTYRFCQDPLELFFNTVRGRLGNNNNPTVVEFRNIMKSIWHQNLLKSTNTGNCIAQIDEGEVPGGMLPLKRVRKLKVLDMDDIDALDIIDLSALSDPHYSDFYRNCLAYISRNVVRVVGTKLKCEICAESLLNTDADLLPSHFAKLIEAKDRGGLFTPCHSVFRIVELTDACYRQICKTSGGLMKGTMPLHPGDLEIAEAIFRLFDHKLIDYVVLTEREERVALQAIPLHLREMARPRIQAKSDMLLWQQSTEADLSLPLDPWEGFTQLRVDLEDWNGEKRYAMYDIFKVAGTPDKYRLRVDGYTGTAGD</sequence>